<feature type="transmembrane region" description="Helical" evidence="1">
    <location>
        <begin position="227"/>
        <end position="247"/>
    </location>
</feature>
<feature type="transmembrane region" description="Helical" evidence="1">
    <location>
        <begin position="137"/>
        <end position="158"/>
    </location>
</feature>
<dbReference type="InterPro" id="IPR051218">
    <property type="entry name" value="Sec_MonoDiacylglyc_Lipase"/>
</dbReference>
<name>A0A2P6TJR7_CHLSO</name>
<evidence type="ECO:0000256" key="1">
    <source>
        <dbReference type="SAM" id="Phobius"/>
    </source>
</evidence>
<accession>A0A2P6TJR7</accession>
<dbReference type="CDD" id="cd00519">
    <property type="entry name" value="Lipase_3"/>
    <property type="match status" value="1"/>
</dbReference>
<dbReference type="OrthoDB" id="508196at2759"/>
<feature type="transmembrane region" description="Helical" evidence="1">
    <location>
        <begin position="57"/>
        <end position="79"/>
    </location>
</feature>
<dbReference type="EMBL" id="LHPG02000013">
    <property type="protein sequence ID" value="PRW44313.1"/>
    <property type="molecule type" value="Genomic_DNA"/>
</dbReference>
<dbReference type="AlphaFoldDB" id="A0A2P6TJR7"/>
<keyword evidence="1" id="KW-0472">Membrane</keyword>
<dbReference type="PANTHER" id="PTHR45856:SF24">
    <property type="entry name" value="FUNGAL LIPASE-LIKE DOMAIN-CONTAINING PROTEIN"/>
    <property type="match status" value="1"/>
</dbReference>
<gene>
    <name evidence="3" type="ORF">C2E21_6624</name>
</gene>
<feature type="transmembrane region" description="Helical" evidence="1">
    <location>
        <begin position="280"/>
        <end position="300"/>
    </location>
</feature>
<evidence type="ECO:0000313" key="3">
    <source>
        <dbReference type="EMBL" id="PRW44313.1"/>
    </source>
</evidence>
<feature type="transmembrane region" description="Helical" evidence="1">
    <location>
        <begin position="178"/>
        <end position="201"/>
    </location>
</feature>
<dbReference type="InterPro" id="IPR002921">
    <property type="entry name" value="Fungal_lipase-type"/>
</dbReference>
<dbReference type="SUPFAM" id="SSF53474">
    <property type="entry name" value="alpha/beta-Hydrolases"/>
    <property type="match status" value="1"/>
</dbReference>
<proteinExistence type="predicted"/>
<feature type="transmembrane region" description="Helical" evidence="1">
    <location>
        <begin position="91"/>
        <end position="116"/>
    </location>
</feature>
<comment type="caution">
    <text evidence="3">The sequence shown here is derived from an EMBL/GenBank/DDBJ whole genome shotgun (WGS) entry which is preliminary data.</text>
</comment>
<dbReference type="Proteomes" id="UP000239899">
    <property type="component" value="Unassembled WGS sequence"/>
</dbReference>
<dbReference type="GO" id="GO:0006629">
    <property type="term" value="P:lipid metabolic process"/>
    <property type="evidence" value="ECO:0007669"/>
    <property type="project" value="InterPro"/>
</dbReference>
<organism evidence="3 4">
    <name type="scientific">Chlorella sorokiniana</name>
    <name type="common">Freshwater green alga</name>
    <dbReference type="NCBI Taxonomy" id="3076"/>
    <lineage>
        <taxon>Eukaryota</taxon>
        <taxon>Viridiplantae</taxon>
        <taxon>Chlorophyta</taxon>
        <taxon>core chlorophytes</taxon>
        <taxon>Trebouxiophyceae</taxon>
        <taxon>Chlorellales</taxon>
        <taxon>Chlorellaceae</taxon>
        <taxon>Chlorella clade</taxon>
        <taxon>Chlorella</taxon>
    </lineage>
</organism>
<reference evidence="3 4" key="1">
    <citation type="journal article" date="2018" name="Plant J.">
        <title>Genome sequences of Chlorella sorokiniana UTEX 1602 and Micractinium conductrix SAG 241.80: implications to maltose excretion by a green alga.</title>
        <authorList>
            <person name="Arriola M.B."/>
            <person name="Velmurugan N."/>
            <person name="Zhang Y."/>
            <person name="Plunkett M.H."/>
            <person name="Hondzo H."/>
            <person name="Barney B.M."/>
        </authorList>
    </citation>
    <scope>NUCLEOTIDE SEQUENCE [LARGE SCALE GENOMIC DNA]</scope>
    <source>
        <strain evidence="4">UTEX 1602</strain>
    </source>
</reference>
<feature type="transmembrane region" description="Helical" evidence="1">
    <location>
        <begin position="321"/>
        <end position="344"/>
    </location>
</feature>
<dbReference type="PANTHER" id="PTHR45856">
    <property type="entry name" value="ALPHA/BETA-HYDROLASES SUPERFAMILY PROTEIN"/>
    <property type="match status" value="1"/>
</dbReference>
<keyword evidence="1" id="KW-0812">Transmembrane</keyword>
<dbReference type="Gene3D" id="3.40.50.1820">
    <property type="entry name" value="alpha/beta hydrolase"/>
    <property type="match status" value="1"/>
</dbReference>
<evidence type="ECO:0000259" key="2">
    <source>
        <dbReference type="Pfam" id="PF01764"/>
    </source>
</evidence>
<sequence>MVAEPAGRPTPLSPHAAARQHTAAAAAAASATAAPGSDERQAVVLRVEVATKGQARLLTWSVWGLLVGIIVAAAVLSATQNSYDTLGKLRGYYIGQLAVASLCLALLLCLGPWLALSVQRSRRERRVWSKRQRLFTIHAAGILSLHTTYSCCYVAALALQVGQPSCTYAWVALSALEFVRKILFCCMLLFVLASQMGMCLWRGKGALDMHPDYRLVVDRPLADRARYMLPLFFLWVLLVASVGVSLASRLRRVHEDVFASIEGCGTEVVELQCQVPSTQVAGASLGVALLFVFAAGTIWLSRKATRDHRELPFVRYRDTHIFIRIQARVVAPVIVSVVLSSLLLELIPTLKGTCLGLLFSVTGNLPIELSLTVAVAAMVLLYMPRSEEVDSPLLQAFLQEFSWTAAAVPADLARRNALLEANIAAERRGARQSLGMRAVDFFPSYMRRMLGWLAGSEDAAEAVERLEHEPIFCVETAIRLLYWSRLAYQEEDELDNEYVSVKSALALFGLQEWEEIWDPASDTHAVLGWSAAQRTAVLAFRGTASLQNVLTDAKAWKVQHQAPWRPRGRTIMVHAGFYAAWLSGGFNEKVLARLAEIGREAGGPLRLWVTGHSLGGALAVLAALELRKQHPATRLTVCTFGCPRVFDMAGAREFNAAVPDCWTAINAMDPVPWVPKWGFKRVGKRVTIDAAGNLVLRPSYFDLSVYHHGADILDHLAGSYALSLACFLKAQFSPSRAIRGGAAGVEALACAMDLTHCLCMQHADLASLRDPKQLPAPTVLEIY</sequence>
<keyword evidence="4" id="KW-1185">Reference proteome</keyword>
<feature type="domain" description="Fungal lipase-type" evidence="2">
    <location>
        <begin position="537"/>
        <end position="676"/>
    </location>
</feature>
<evidence type="ECO:0000313" key="4">
    <source>
        <dbReference type="Proteomes" id="UP000239899"/>
    </source>
</evidence>
<keyword evidence="1" id="KW-1133">Transmembrane helix</keyword>
<dbReference type="InterPro" id="IPR029058">
    <property type="entry name" value="AB_hydrolase_fold"/>
</dbReference>
<dbReference type="Pfam" id="PF01764">
    <property type="entry name" value="Lipase_3"/>
    <property type="match status" value="1"/>
</dbReference>
<dbReference type="GO" id="GO:0016787">
    <property type="term" value="F:hydrolase activity"/>
    <property type="evidence" value="ECO:0007669"/>
    <property type="project" value="UniProtKB-KW"/>
</dbReference>
<protein>
    <submittedName>
        <fullName evidence="3">Alpha beta-hydrolase isoform A</fullName>
    </submittedName>
</protein>